<dbReference type="Proteomes" id="UP001251870">
    <property type="component" value="Unassembled WGS sequence"/>
</dbReference>
<evidence type="ECO:0000313" key="2">
    <source>
        <dbReference type="Proteomes" id="UP001251870"/>
    </source>
</evidence>
<evidence type="ECO:0000313" key="1">
    <source>
        <dbReference type="EMBL" id="MDR8020020.1"/>
    </source>
</evidence>
<accession>A0ABU2DUR1</accession>
<comment type="caution">
    <text evidence="1">The sequence shown here is derived from an EMBL/GenBank/DDBJ whole genome shotgun (WGS) entry which is preliminary data.</text>
</comment>
<name>A0ABU2DUR1_9MICC</name>
<organism evidence="1 2">
    <name type="scientific">Nesterenkonia aerolata</name>
    <dbReference type="NCBI Taxonomy" id="3074079"/>
    <lineage>
        <taxon>Bacteria</taxon>
        <taxon>Bacillati</taxon>
        <taxon>Actinomycetota</taxon>
        <taxon>Actinomycetes</taxon>
        <taxon>Micrococcales</taxon>
        <taxon>Micrococcaceae</taxon>
        <taxon>Nesterenkonia</taxon>
    </lineage>
</organism>
<sequence>MILTQPNNLRRFGEGLSDEGRRIELVVQNAGVLPERLVDQVISVGVDRSDCDVPFGFGAAQYIGAKHDDITYGHGFLPELTEQDRRTITYNDDLHAVECQWSDGSMYRLGPSEENLVLDQISPHRCT</sequence>
<gene>
    <name evidence="1" type="ORF">RIL96_10640</name>
</gene>
<keyword evidence="2" id="KW-1185">Reference proteome</keyword>
<reference evidence="1 2" key="1">
    <citation type="submission" date="2023-09" db="EMBL/GenBank/DDBJ databases">
        <title>Description of three actinobacteria isolated from air of manufacturing shop in a pharmaceutical factory.</title>
        <authorList>
            <person name="Zhang D.-F."/>
        </authorList>
    </citation>
    <scope>NUCLEOTIDE SEQUENCE [LARGE SCALE GENOMIC DNA]</scope>
    <source>
        <strain evidence="1 2">LY-0111</strain>
    </source>
</reference>
<proteinExistence type="predicted"/>
<dbReference type="RefSeq" id="WP_310549000.1">
    <property type="nucleotide sequence ID" value="NZ_JAVKGR010000014.1"/>
</dbReference>
<protein>
    <submittedName>
        <fullName evidence="1">Uncharacterized protein</fullName>
    </submittedName>
</protein>
<dbReference type="EMBL" id="JAVKGR010000014">
    <property type="protein sequence ID" value="MDR8020020.1"/>
    <property type="molecule type" value="Genomic_DNA"/>
</dbReference>